<protein>
    <submittedName>
        <fullName evidence="2">Uncharacterized protein</fullName>
    </submittedName>
</protein>
<dbReference type="InParanoid" id="A0A0G4GKQ0"/>
<dbReference type="AlphaFoldDB" id="A0A0G4GKQ0"/>
<evidence type="ECO:0000256" key="1">
    <source>
        <dbReference type="SAM" id="SignalP"/>
    </source>
</evidence>
<gene>
    <name evidence="2" type="ORF">Vbra_18160</name>
</gene>
<keyword evidence="3" id="KW-1185">Reference proteome</keyword>
<accession>A0A0G4GKQ0</accession>
<reference evidence="2 3" key="1">
    <citation type="submission" date="2014-11" db="EMBL/GenBank/DDBJ databases">
        <authorList>
            <person name="Zhu J."/>
            <person name="Qi W."/>
            <person name="Song R."/>
        </authorList>
    </citation>
    <scope>NUCLEOTIDE SEQUENCE [LARGE SCALE GENOMIC DNA]</scope>
</reference>
<organism evidence="2 3">
    <name type="scientific">Vitrella brassicaformis (strain CCMP3155)</name>
    <dbReference type="NCBI Taxonomy" id="1169540"/>
    <lineage>
        <taxon>Eukaryota</taxon>
        <taxon>Sar</taxon>
        <taxon>Alveolata</taxon>
        <taxon>Colpodellida</taxon>
        <taxon>Vitrellaceae</taxon>
        <taxon>Vitrella</taxon>
    </lineage>
</organism>
<keyword evidence="1" id="KW-0732">Signal</keyword>
<proteinExistence type="predicted"/>
<name>A0A0G4GKQ0_VITBC</name>
<feature type="signal peptide" evidence="1">
    <location>
        <begin position="1"/>
        <end position="23"/>
    </location>
</feature>
<dbReference type="EMBL" id="CDMY01000698">
    <property type="protein sequence ID" value="CEM30593.1"/>
    <property type="molecule type" value="Genomic_DNA"/>
</dbReference>
<feature type="chain" id="PRO_5005190845" evidence="1">
    <location>
        <begin position="24"/>
        <end position="494"/>
    </location>
</feature>
<dbReference type="Proteomes" id="UP000041254">
    <property type="component" value="Unassembled WGS sequence"/>
</dbReference>
<evidence type="ECO:0000313" key="2">
    <source>
        <dbReference type="EMBL" id="CEM30593.1"/>
    </source>
</evidence>
<evidence type="ECO:0000313" key="3">
    <source>
        <dbReference type="Proteomes" id="UP000041254"/>
    </source>
</evidence>
<sequence>MSPRWELLVVQLALSIAARSVQTQAGAPRTHLRLPLEAAVLSREGPIERTSFQEAAVSSREGPIEEISFQEGYNDSMYTNILSHGDDRHKHPLELILSLGIQWVEVDVCLHSVADSNLKSLVLHHPSVRDLAAGVKCRADRLEELWRAGHTFESQYVDKLKERWTKTGHIWDEHVTPSEGQQLYILLDCKSEQEPIFEHIQQLWRKLSHSASAVINHPTLFSHFGHNCTDPATGAKVFCYVRHPVALVMTAGNKILPTLFSHLDNEIPFAGQYDGRMGTIVGDDDPGDPENNFMPDHMQYFMATNRMLTQKYGPQREAWQGEIVPIVSQDFSYHVSGIGIASLASGTAKACKTSICRVAAIFTSGSLSNRDAFFRKMATDLQVTRSKYRSYGKPIRFWWSDLTLGGSSEQLFFLLAFDLGIINTDDPVEAWRYAKTWKECEEGILKRMTAKVGGWKALQTMSKFLAGINNSYVSFCRLYTGGYIKEKILESYGL</sequence>
<dbReference type="VEuPathDB" id="CryptoDB:Vbra_18160"/>